<keyword evidence="5" id="KW-1185">Reference proteome</keyword>
<dbReference type="SMART" id="SM00448">
    <property type="entry name" value="REC"/>
    <property type="match status" value="1"/>
</dbReference>
<dbReference type="EMBL" id="BMWV01000001">
    <property type="protein sequence ID" value="GGY24444.1"/>
    <property type="molecule type" value="Genomic_DNA"/>
</dbReference>
<dbReference type="PROSITE" id="PS50110">
    <property type="entry name" value="RESPONSE_REGULATORY"/>
    <property type="match status" value="1"/>
</dbReference>
<evidence type="ECO:0000256" key="1">
    <source>
        <dbReference type="PROSITE-ProRule" id="PRU00169"/>
    </source>
</evidence>
<dbReference type="Proteomes" id="UP000292307">
    <property type="component" value="Chromosome"/>
</dbReference>
<evidence type="ECO:0000313" key="3">
    <source>
        <dbReference type="EMBL" id="GGY24444.1"/>
    </source>
</evidence>
<dbReference type="InterPro" id="IPR011006">
    <property type="entry name" value="CheY-like_superfamily"/>
</dbReference>
<dbReference type="InterPro" id="IPR052048">
    <property type="entry name" value="ST_Response_Regulator"/>
</dbReference>
<reference evidence="3" key="3">
    <citation type="submission" date="2022-12" db="EMBL/GenBank/DDBJ databases">
        <authorList>
            <person name="Sun Q."/>
            <person name="Kim S."/>
        </authorList>
    </citation>
    <scope>NUCLEOTIDE SEQUENCE</scope>
    <source>
        <strain evidence="3">KCTC 12343</strain>
    </source>
</reference>
<comment type="caution">
    <text evidence="1">Lacks conserved residue(s) required for the propagation of feature annotation.</text>
</comment>
<dbReference type="InterPro" id="IPR001789">
    <property type="entry name" value="Sig_transdc_resp-reg_receiver"/>
</dbReference>
<dbReference type="AlphaFoldDB" id="A0A411X5B4"/>
<accession>A0A411X5B4</accession>
<evidence type="ECO:0000313" key="4">
    <source>
        <dbReference type="EMBL" id="QBI04073.1"/>
    </source>
</evidence>
<sequence length="549" mass="59664">MAQLTGLAALLIEPHSGMRANLQNMLTTLGLARVDVATNAQGALRVLAARQFDLILCEYELEGGQDGQQLLEDLRQQELIAPATLFFMVTAEGQSSKVTSVAELMPDDYILKPFKADTLLARIERALDRRAALLPVQAMLDAGDYRAAIAACAEQEAALPRYKADFMRLRAETHLLLGEPEQAEHVYALVWQERQAPWARLGQAKTLALRGRIDEARDMLAELLGHNERYLAAYDWLARVHEEAGQLAEAQAVLSDAATLSPHAVGRLRRLGEVALEAGDADSAERALKQVLQRARFSEFRDPEDHARLAQSLLRKGDAAQAELVIRDMERSLANRENTPVCAAIATAMLLEATGDTARLGAALDSALAGVRLAPHLSAGMKLELARTCLAAGREQQASEVMRDVMSSAGGGAPMAKAMRLLEQSGKGDMANRLARESRHAVAEMVAQGAAQAKAGDLRGAVDTLLDAVHKLPDNPQVVFNAAVAVLKYLERTGWDEKLGTKGIELVAHLRRLDPANARLPALGGLQEELLKKYNVRPGRRTVTVRQRA</sequence>
<proteinExistence type="predicted"/>
<reference evidence="3" key="1">
    <citation type="journal article" date="2014" name="Int. J. Syst. Evol. Microbiol.">
        <title>Complete genome sequence of Corynebacterium casei LMG S-19264T (=DSM 44701T), isolated from a smear-ripened cheese.</title>
        <authorList>
            <consortium name="US DOE Joint Genome Institute (JGI-PGF)"/>
            <person name="Walter F."/>
            <person name="Albersmeier A."/>
            <person name="Kalinowski J."/>
            <person name="Ruckert C."/>
        </authorList>
    </citation>
    <scope>NUCLEOTIDE SEQUENCE</scope>
    <source>
        <strain evidence="3">KCTC 12343</strain>
    </source>
</reference>
<evidence type="ECO:0000259" key="2">
    <source>
        <dbReference type="PROSITE" id="PS50110"/>
    </source>
</evidence>
<evidence type="ECO:0000313" key="6">
    <source>
        <dbReference type="Proteomes" id="UP000628442"/>
    </source>
</evidence>
<dbReference type="Gene3D" id="3.40.50.2300">
    <property type="match status" value="1"/>
</dbReference>
<dbReference type="Pfam" id="PF14559">
    <property type="entry name" value="TPR_19"/>
    <property type="match status" value="1"/>
</dbReference>
<dbReference type="RefSeq" id="WP_131148139.1">
    <property type="nucleotide sequence ID" value="NZ_BMWV01000001.1"/>
</dbReference>
<dbReference type="OrthoDB" id="7298659at2"/>
<feature type="domain" description="Response regulatory" evidence="2">
    <location>
        <begin position="8"/>
        <end position="127"/>
    </location>
</feature>
<dbReference type="GO" id="GO:0000160">
    <property type="term" value="P:phosphorelay signal transduction system"/>
    <property type="evidence" value="ECO:0007669"/>
    <property type="project" value="InterPro"/>
</dbReference>
<dbReference type="Pfam" id="PF00072">
    <property type="entry name" value="Response_reg"/>
    <property type="match status" value="1"/>
</dbReference>
<evidence type="ECO:0000313" key="5">
    <source>
        <dbReference type="Proteomes" id="UP000292307"/>
    </source>
</evidence>
<protein>
    <submittedName>
        <fullName evidence="4">Response regulator</fullName>
    </submittedName>
</protein>
<dbReference type="SUPFAM" id="SSF52172">
    <property type="entry name" value="CheY-like"/>
    <property type="match status" value="1"/>
</dbReference>
<name>A0A411X5B4_9BURK</name>
<dbReference type="Gene3D" id="1.25.40.10">
    <property type="entry name" value="Tetratricopeptide repeat domain"/>
    <property type="match status" value="2"/>
</dbReference>
<dbReference type="PANTHER" id="PTHR43228">
    <property type="entry name" value="TWO-COMPONENT RESPONSE REGULATOR"/>
    <property type="match status" value="1"/>
</dbReference>
<dbReference type="InterPro" id="IPR011990">
    <property type="entry name" value="TPR-like_helical_dom_sf"/>
</dbReference>
<dbReference type="PANTHER" id="PTHR43228:SF1">
    <property type="entry name" value="TWO-COMPONENT RESPONSE REGULATOR ARR22"/>
    <property type="match status" value="1"/>
</dbReference>
<dbReference type="SUPFAM" id="SSF48452">
    <property type="entry name" value="TPR-like"/>
    <property type="match status" value="1"/>
</dbReference>
<dbReference type="EMBL" id="CP036401">
    <property type="protein sequence ID" value="QBI04073.1"/>
    <property type="molecule type" value="Genomic_DNA"/>
</dbReference>
<organism evidence="3 6">
    <name type="scientific">Pseudoduganella albidiflava</name>
    <dbReference type="NCBI Taxonomy" id="321983"/>
    <lineage>
        <taxon>Bacteria</taxon>
        <taxon>Pseudomonadati</taxon>
        <taxon>Pseudomonadota</taxon>
        <taxon>Betaproteobacteria</taxon>
        <taxon>Burkholderiales</taxon>
        <taxon>Oxalobacteraceae</taxon>
        <taxon>Telluria group</taxon>
        <taxon>Pseudoduganella</taxon>
    </lineage>
</organism>
<dbReference type="CDD" id="cd17589">
    <property type="entry name" value="REC_TPR"/>
    <property type="match status" value="1"/>
</dbReference>
<gene>
    <name evidence="4" type="ORF">EYF70_27100</name>
    <name evidence="3" type="ORF">GCM10007387_02480</name>
</gene>
<reference evidence="4 5" key="2">
    <citation type="submission" date="2019-02" db="EMBL/GenBank/DDBJ databases">
        <title>Draft Genome Sequences of Six Type Strains of the Genus Massilia.</title>
        <authorList>
            <person name="Miess H."/>
            <person name="Frediansyhah A."/>
            <person name="Gross H."/>
        </authorList>
    </citation>
    <scope>NUCLEOTIDE SEQUENCE [LARGE SCALE GENOMIC DNA]</scope>
    <source>
        <strain evidence="4 5">DSM 17472</strain>
    </source>
</reference>
<dbReference type="Proteomes" id="UP000628442">
    <property type="component" value="Unassembled WGS sequence"/>
</dbReference>